<evidence type="ECO:0000256" key="10">
    <source>
        <dbReference type="ARBA" id="ARBA00023209"/>
    </source>
</evidence>
<dbReference type="AlphaFoldDB" id="A0A9P1J1C4"/>
<keyword evidence="7 15" id="KW-1133">Transmembrane helix</keyword>
<evidence type="ECO:0000256" key="1">
    <source>
        <dbReference type="ARBA" id="ARBA00004370"/>
    </source>
</evidence>
<comment type="pathway">
    <text evidence="2">Lipid metabolism.</text>
</comment>
<evidence type="ECO:0000259" key="16">
    <source>
        <dbReference type="SMART" id="SM00563"/>
    </source>
</evidence>
<keyword evidence="14" id="KW-0175">Coiled coil</keyword>
<evidence type="ECO:0000313" key="17">
    <source>
        <dbReference type="EMBL" id="CAI5456351.1"/>
    </source>
</evidence>
<evidence type="ECO:0000256" key="14">
    <source>
        <dbReference type="SAM" id="Coils"/>
    </source>
</evidence>
<dbReference type="SUPFAM" id="SSF69593">
    <property type="entry name" value="Glycerol-3-phosphate (1)-acyltransferase"/>
    <property type="match status" value="1"/>
</dbReference>
<dbReference type="GO" id="GO:0019432">
    <property type="term" value="P:triglyceride biosynthetic process"/>
    <property type="evidence" value="ECO:0007669"/>
    <property type="project" value="TreeGrafter"/>
</dbReference>
<comment type="pathway">
    <text evidence="13">Phospholipid metabolism.</text>
</comment>
<dbReference type="InterPro" id="IPR045252">
    <property type="entry name" value="LPCAT1-like"/>
</dbReference>
<evidence type="ECO:0000256" key="12">
    <source>
        <dbReference type="ARBA" id="ARBA00023315"/>
    </source>
</evidence>
<dbReference type="CDD" id="cd07991">
    <property type="entry name" value="LPLAT_LPCAT1-like"/>
    <property type="match status" value="1"/>
</dbReference>
<dbReference type="InterPro" id="IPR002123">
    <property type="entry name" value="Plipid/glycerol_acylTrfase"/>
</dbReference>
<feature type="transmembrane region" description="Helical" evidence="15">
    <location>
        <begin position="6"/>
        <end position="30"/>
    </location>
</feature>
<evidence type="ECO:0000256" key="8">
    <source>
        <dbReference type="ARBA" id="ARBA00023098"/>
    </source>
</evidence>
<dbReference type="Pfam" id="PF01553">
    <property type="entry name" value="Acyltransferase"/>
    <property type="match status" value="1"/>
</dbReference>
<evidence type="ECO:0000256" key="6">
    <source>
        <dbReference type="ARBA" id="ARBA00022692"/>
    </source>
</evidence>
<dbReference type="EMBL" id="CANHGI010000006">
    <property type="protein sequence ID" value="CAI5456351.1"/>
    <property type="molecule type" value="Genomic_DNA"/>
</dbReference>
<keyword evidence="6 15" id="KW-0812">Transmembrane</keyword>
<evidence type="ECO:0000256" key="2">
    <source>
        <dbReference type="ARBA" id="ARBA00005189"/>
    </source>
</evidence>
<dbReference type="PANTHER" id="PTHR23063">
    <property type="entry name" value="PHOSPHOLIPID ACYLTRANSFERASE"/>
    <property type="match status" value="1"/>
</dbReference>
<keyword evidence="5" id="KW-0808">Transferase</keyword>
<keyword evidence="11" id="KW-1208">Phospholipid metabolism</keyword>
<keyword evidence="18" id="KW-1185">Reference proteome</keyword>
<dbReference type="GO" id="GO:0004366">
    <property type="term" value="F:glycerol-3-phosphate O-acyltransferase activity"/>
    <property type="evidence" value="ECO:0007669"/>
    <property type="project" value="TreeGrafter"/>
</dbReference>
<feature type="coiled-coil region" evidence="14">
    <location>
        <begin position="388"/>
        <end position="416"/>
    </location>
</feature>
<evidence type="ECO:0000256" key="3">
    <source>
        <dbReference type="ARBA" id="ARBA00008655"/>
    </source>
</evidence>
<dbReference type="GO" id="GO:0016020">
    <property type="term" value="C:membrane"/>
    <property type="evidence" value="ECO:0007669"/>
    <property type="project" value="UniProtKB-SubCell"/>
</dbReference>
<dbReference type="SMART" id="SM00563">
    <property type="entry name" value="PlsC"/>
    <property type="match status" value="1"/>
</dbReference>
<proteinExistence type="inferred from homology"/>
<dbReference type="Proteomes" id="UP001152747">
    <property type="component" value="Unassembled WGS sequence"/>
</dbReference>
<dbReference type="OrthoDB" id="272512at2759"/>
<reference evidence="17" key="1">
    <citation type="submission" date="2022-11" db="EMBL/GenBank/DDBJ databases">
        <authorList>
            <person name="Kikuchi T."/>
        </authorList>
    </citation>
    <scope>NUCLEOTIDE SEQUENCE</scope>
    <source>
        <strain evidence="17">PS1010</strain>
    </source>
</reference>
<keyword evidence="9 15" id="KW-0472">Membrane</keyword>
<keyword evidence="12" id="KW-0012">Acyltransferase</keyword>
<evidence type="ECO:0000256" key="4">
    <source>
        <dbReference type="ARBA" id="ARBA00022516"/>
    </source>
</evidence>
<comment type="caution">
    <text evidence="17">The sequence shown here is derived from an EMBL/GenBank/DDBJ whole genome shotgun (WGS) entry which is preliminary data.</text>
</comment>
<evidence type="ECO:0000256" key="13">
    <source>
        <dbReference type="ARBA" id="ARBA00025707"/>
    </source>
</evidence>
<protein>
    <recommendedName>
        <fullName evidence="16">Phospholipid/glycerol acyltransferase domain-containing protein</fullName>
    </recommendedName>
</protein>
<dbReference type="GO" id="GO:0008654">
    <property type="term" value="P:phospholipid biosynthetic process"/>
    <property type="evidence" value="ECO:0007669"/>
    <property type="project" value="UniProtKB-KW"/>
</dbReference>
<evidence type="ECO:0000256" key="11">
    <source>
        <dbReference type="ARBA" id="ARBA00023264"/>
    </source>
</evidence>
<organism evidence="17 18">
    <name type="scientific">Caenorhabditis angaria</name>
    <dbReference type="NCBI Taxonomy" id="860376"/>
    <lineage>
        <taxon>Eukaryota</taxon>
        <taxon>Metazoa</taxon>
        <taxon>Ecdysozoa</taxon>
        <taxon>Nematoda</taxon>
        <taxon>Chromadorea</taxon>
        <taxon>Rhabditida</taxon>
        <taxon>Rhabditina</taxon>
        <taxon>Rhabditomorpha</taxon>
        <taxon>Rhabditoidea</taxon>
        <taxon>Rhabditidae</taxon>
        <taxon>Peloderinae</taxon>
        <taxon>Caenorhabditis</taxon>
    </lineage>
</organism>
<evidence type="ECO:0000256" key="5">
    <source>
        <dbReference type="ARBA" id="ARBA00022679"/>
    </source>
</evidence>
<feature type="transmembrane region" description="Helical" evidence="15">
    <location>
        <begin position="141"/>
        <end position="158"/>
    </location>
</feature>
<evidence type="ECO:0000256" key="9">
    <source>
        <dbReference type="ARBA" id="ARBA00023136"/>
    </source>
</evidence>
<evidence type="ECO:0000256" key="7">
    <source>
        <dbReference type="ARBA" id="ARBA00022989"/>
    </source>
</evidence>
<keyword evidence="8" id="KW-0443">Lipid metabolism</keyword>
<feature type="domain" description="Phospholipid/glycerol acyltransferase" evidence="16">
    <location>
        <begin position="200"/>
        <end position="315"/>
    </location>
</feature>
<keyword evidence="10" id="KW-0594">Phospholipid biosynthesis</keyword>
<gene>
    <name evidence="17" type="ORF">CAMP_LOCUS18988</name>
</gene>
<name>A0A9P1J1C4_9PELO</name>
<sequence>MFLGILYLYLSIVIGAFLATVTLIFCGLNWGRLPHLYLQLVSRIQACFPDPIEYVEPRKYQEHHSSDENDSQDVMEFPVKTIESGLDSIVNGDFGSCFSTAPSRHETLLRLKPLAHWSPFQTAIFYLCLLFRVSFLLPVRIALLVSSFVFVAIAGFYASVKKLTNIEKTWVAIVYCRLFCSGMGLIASYKNMENRPRKPGVAVANHLTPNDIQILFAGTPHGSSYGYVVTGQKHVGIIGLIEHLVEKLCPSLWLERKNSNERQNFLADVLRIAKEEGPVLLFPEGYCSNNTQVLQFRKAAFEDGINIYPVAIKQNPEYGDGFWFEDEFHTYLLRSMTGWALVYDIQYLEMQTRNIGEDNVDFAKRIQCMIAKAADIPVSKYGGNVWYRQQERQKLKEAQQEENAQTLTQLDDEQQRNNFEQNWTCTTKPIIEHIDSVIDSQYEQLITVYS</sequence>
<keyword evidence="4" id="KW-0444">Lipid biosynthesis</keyword>
<feature type="transmembrane region" description="Helical" evidence="15">
    <location>
        <begin position="170"/>
        <end position="189"/>
    </location>
</feature>
<comment type="subcellular location">
    <subcellularLocation>
        <location evidence="1">Membrane</location>
    </subcellularLocation>
</comment>
<comment type="similarity">
    <text evidence="3">Belongs to the 1-acyl-sn-glycerol-3-phosphate acyltransferase family.</text>
</comment>
<accession>A0A9P1J1C4</accession>
<evidence type="ECO:0000313" key="18">
    <source>
        <dbReference type="Proteomes" id="UP001152747"/>
    </source>
</evidence>
<evidence type="ECO:0000256" key="15">
    <source>
        <dbReference type="SAM" id="Phobius"/>
    </source>
</evidence>
<dbReference type="PANTHER" id="PTHR23063:SF6">
    <property type="entry name" value="PHOSPHOLIPID_GLYCEROL ACYLTRANSFERASE DOMAIN-CONTAINING PROTEIN"/>
    <property type="match status" value="1"/>
</dbReference>
<dbReference type="GO" id="GO:0005783">
    <property type="term" value="C:endoplasmic reticulum"/>
    <property type="evidence" value="ECO:0007669"/>
    <property type="project" value="TreeGrafter"/>
</dbReference>
<feature type="transmembrane region" description="Helical" evidence="15">
    <location>
        <begin position="114"/>
        <end position="135"/>
    </location>
</feature>